<name>A0AAN6FA59_9PEZI</name>
<dbReference type="Proteomes" id="UP001168146">
    <property type="component" value="Unassembled WGS sequence"/>
</dbReference>
<evidence type="ECO:0000313" key="3">
    <source>
        <dbReference type="Proteomes" id="UP001168146"/>
    </source>
</evidence>
<accession>A0AAN6FA59</accession>
<proteinExistence type="predicted"/>
<evidence type="ECO:0000313" key="2">
    <source>
        <dbReference type="EMBL" id="KAK0306595.1"/>
    </source>
</evidence>
<feature type="region of interest" description="Disordered" evidence="1">
    <location>
        <begin position="56"/>
        <end position="86"/>
    </location>
</feature>
<dbReference type="AlphaFoldDB" id="A0AAN6FA59"/>
<protein>
    <submittedName>
        <fullName evidence="2">Uncharacterized protein</fullName>
    </submittedName>
</protein>
<reference evidence="2" key="1">
    <citation type="submission" date="2021-12" db="EMBL/GenBank/DDBJ databases">
        <title>Black yeast isolated from Biological Soil Crust.</title>
        <authorList>
            <person name="Kurbessoian T."/>
        </authorList>
    </citation>
    <scope>NUCLEOTIDE SEQUENCE</scope>
    <source>
        <strain evidence="2">CCFEE 5208</strain>
    </source>
</reference>
<comment type="caution">
    <text evidence="2">The sequence shown here is derived from an EMBL/GenBank/DDBJ whole genome shotgun (WGS) entry which is preliminary data.</text>
</comment>
<gene>
    <name evidence="2" type="ORF">LTR82_016253</name>
</gene>
<sequence length="119" mass="13104">MPHIEALPHLFARSGSSHISHTHEDDPASNLSLSPPLWQRCGLHLAMSRFIIGLRPRHPQRRPSLPTMLSRPGHSESATPTRDRRLAPVGGAFRDRGELINTTDALGWLDGQPELVAAV</sequence>
<organism evidence="2 3">
    <name type="scientific">Friedmanniomyces endolithicus</name>
    <dbReference type="NCBI Taxonomy" id="329885"/>
    <lineage>
        <taxon>Eukaryota</taxon>
        <taxon>Fungi</taxon>
        <taxon>Dikarya</taxon>
        <taxon>Ascomycota</taxon>
        <taxon>Pezizomycotina</taxon>
        <taxon>Dothideomycetes</taxon>
        <taxon>Dothideomycetidae</taxon>
        <taxon>Mycosphaerellales</taxon>
        <taxon>Teratosphaeriaceae</taxon>
        <taxon>Friedmanniomyces</taxon>
    </lineage>
</organism>
<evidence type="ECO:0000256" key="1">
    <source>
        <dbReference type="SAM" id="MobiDB-lite"/>
    </source>
</evidence>
<dbReference type="EMBL" id="JASUXU010000101">
    <property type="protein sequence ID" value="KAK0306595.1"/>
    <property type="molecule type" value="Genomic_DNA"/>
</dbReference>